<evidence type="ECO:0000256" key="5">
    <source>
        <dbReference type="SAM" id="MobiDB-lite"/>
    </source>
</evidence>
<keyword evidence="9" id="KW-1185">Reference proteome</keyword>
<dbReference type="GO" id="GO:0033186">
    <property type="term" value="C:CAF-1 complex"/>
    <property type="evidence" value="ECO:0007669"/>
    <property type="project" value="TreeGrafter"/>
</dbReference>
<evidence type="ECO:0000256" key="2">
    <source>
        <dbReference type="ARBA" id="ARBA00022763"/>
    </source>
</evidence>
<evidence type="ECO:0000313" key="8">
    <source>
        <dbReference type="EMBL" id="QUC22612.1"/>
    </source>
</evidence>
<dbReference type="Pfam" id="PF12253">
    <property type="entry name" value="CAF1A_dimeriz"/>
    <property type="match status" value="1"/>
</dbReference>
<evidence type="ECO:0000256" key="4">
    <source>
        <dbReference type="ARBA" id="ARBA00023242"/>
    </source>
</evidence>
<organism evidence="8 9">
    <name type="scientific">Ustilaginoidea virens</name>
    <name type="common">Rice false smut fungus</name>
    <name type="synonym">Villosiclava virens</name>
    <dbReference type="NCBI Taxonomy" id="1159556"/>
    <lineage>
        <taxon>Eukaryota</taxon>
        <taxon>Fungi</taxon>
        <taxon>Dikarya</taxon>
        <taxon>Ascomycota</taxon>
        <taxon>Pezizomycotina</taxon>
        <taxon>Sordariomycetes</taxon>
        <taxon>Hypocreomycetidae</taxon>
        <taxon>Hypocreales</taxon>
        <taxon>Clavicipitaceae</taxon>
        <taxon>Ustilaginoidea</taxon>
    </lineage>
</organism>
<evidence type="ECO:0000256" key="3">
    <source>
        <dbReference type="ARBA" id="ARBA00023204"/>
    </source>
</evidence>
<protein>
    <recommendedName>
        <fullName evidence="10">Chromatin assembly factor 1 subunit A</fullName>
    </recommendedName>
</protein>
<evidence type="ECO:0000256" key="1">
    <source>
        <dbReference type="ARBA" id="ARBA00004123"/>
    </source>
</evidence>
<feature type="domain" description="Chromatin assembly factor 1 subunit Cac1-like C-terminal" evidence="7">
    <location>
        <begin position="594"/>
        <end position="650"/>
    </location>
</feature>
<proteinExistence type="predicted"/>
<evidence type="ECO:0000259" key="6">
    <source>
        <dbReference type="Pfam" id="PF12253"/>
    </source>
</evidence>
<comment type="subcellular location">
    <subcellularLocation>
        <location evidence="1">Nucleus</location>
    </subcellularLocation>
</comment>
<gene>
    <name evidence="8" type="ORF">UV8b_06853</name>
</gene>
<keyword evidence="2" id="KW-0227">DNA damage</keyword>
<reference evidence="8" key="1">
    <citation type="submission" date="2020-03" db="EMBL/GenBank/DDBJ databases">
        <title>A mixture of massive structural variations and highly conserved coding sequences in Ustilaginoidea virens genome.</title>
        <authorList>
            <person name="Zhang K."/>
            <person name="Zhao Z."/>
            <person name="Zhang Z."/>
            <person name="Li Y."/>
            <person name="Hsiang T."/>
            <person name="Sun W."/>
        </authorList>
    </citation>
    <scope>NUCLEOTIDE SEQUENCE</scope>
    <source>
        <strain evidence="8">UV-8b</strain>
    </source>
</reference>
<dbReference type="GeneID" id="66067630"/>
<dbReference type="GO" id="GO:0006334">
    <property type="term" value="P:nucleosome assembly"/>
    <property type="evidence" value="ECO:0007669"/>
    <property type="project" value="TreeGrafter"/>
</dbReference>
<feature type="region of interest" description="Disordered" evidence="5">
    <location>
        <begin position="1"/>
        <end position="279"/>
    </location>
</feature>
<feature type="compositionally biased region" description="Polar residues" evidence="5">
    <location>
        <begin position="264"/>
        <end position="276"/>
    </location>
</feature>
<evidence type="ECO:0000313" key="9">
    <source>
        <dbReference type="Proteomes" id="UP000027002"/>
    </source>
</evidence>
<evidence type="ECO:0008006" key="10">
    <source>
        <dbReference type="Google" id="ProtNLM"/>
    </source>
</evidence>
<dbReference type="Pfam" id="PF21796">
    <property type="entry name" value="Cac1_C"/>
    <property type="match status" value="1"/>
</dbReference>
<dbReference type="GO" id="GO:0006281">
    <property type="term" value="P:DNA repair"/>
    <property type="evidence" value="ECO:0007669"/>
    <property type="project" value="UniProtKB-KW"/>
</dbReference>
<dbReference type="InterPro" id="IPR022043">
    <property type="entry name" value="CAF1A_DD"/>
</dbReference>
<accession>A0A8E5MKE9</accession>
<name>A0A8E5MKE9_USTVR</name>
<dbReference type="Proteomes" id="UP000027002">
    <property type="component" value="Chromosome 5"/>
</dbReference>
<dbReference type="PANTHER" id="PTHR15272">
    <property type="entry name" value="CHROMATIN ASSEMBLY FACTOR 1 SUBUNIT A CAF-1 SUBUNIT A"/>
    <property type="match status" value="1"/>
</dbReference>
<dbReference type="OrthoDB" id="79480at2759"/>
<dbReference type="GO" id="GO:0005634">
    <property type="term" value="C:nucleus"/>
    <property type="evidence" value="ECO:0007669"/>
    <property type="project" value="UniProtKB-SubCell"/>
</dbReference>
<evidence type="ECO:0000259" key="7">
    <source>
        <dbReference type="Pfam" id="PF21796"/>
    </source>
</evidence>
<sequence length="658" mass="73106">MSHNVLEVQLTSRKRSHDEYSDYVNMDQEQEQDAKSLRATSLRPAENSLLPPQVLLAGVCSSPGGLGSPALNEAGSSTPAPNSPRPLTPTKQPTPGKVAEGDDAAPVTARVSKDAAPKRKRLTAEEKETKEKEMAEKKKEREELAAKKAAEKAKQEEEKAARAKEREEQAAKKAVERAKQEEEKAARAKEREEQAAKKAVEKAKQEEEKAARAKERDEKRRKKEEEQRRLQEEKDKKARSQPKLNAFFTTPVAPKKNDGDDGTETGSLPNINSPSMAGNPAATHYDKLFKPFFVRHNTRLAPPSTQMDEQTKNAKSQILDTLIAGQTRGSDVQKQPFDPVELLCLASKPPRRGRIHHPVKHIMETAYREAESSSGTGRVAGHMYGEARQKLAGIPQKIIAFSRDVRPPYYGTVTLQPYILGRRTMSKLARLPIGRQLPLDYDNDSEAEWQEDEGEDVDMEDDEEELDDEDDMDGFLDDSDDAGLSRRVFGSTLEPESTGICFENHHRLGPSSTMYEHKMEFICEGLQSSWGVDPFSAQYWEPETKATRAKTAQAANGEAAEMAPPPAPANAFAALDGEVANSATSAKLVKAELLNDVKQAILDNRALSKAGIIDFIFHQFRNKASRAEVKNTLELVAEKKGSGRIKEWDLKPGHEIEW</sequence>
<dbReference type="InterPro" id="IPR048800">
    <property type="entry name" value="Cac1-like_C"/>
</dbReference>
<dbReference type="RefSeq" id="XP_043000285.1">
    <property type="nucleotide sequence ID" value="XM_043144350.1"/>
</dbReference>
<feature type="compositionally biased region" description="Basic and acidic residues" evidence="5">
    <location>
        <begin position="111"/>
        <end position="238"/>
    </location>
</feature>
<dbReference type="KEGG" id="uvi:66067630"/>
<dbReference type="EMBL" id="CP072757">
    <property type="protein sequence ID" value="QUC22612.1"/>
    <property type="molecule type" value="Genomic_DNA"/>
</dbReference>
<keyword evidence="3" id="KW-0234">DNA repair</keyword>
<feature type="region of interest" description="Disordered" evidence="5">
    <location>
        <begin position="439"/>
        <end position="483"/>
    </location>
</feature>
<dbReference type="PANTHER" id="PTHR15272:SF0">
    <property type="entry name" value="CHROMATIN ASSEMBLY FACTOR 1 SUBUNIT A"/>
    <property type="match status" value="1"/>
</dbReference>
<dbReference type="AlphaFoldDB" id="A0A8E5MKE9"/>
<feature type="domain" description="Chromatin assembly factor 1 subunit A dimerization" evidence="6">
    <location>
        <begin position="397"/>
        <end position="472"/>
    </location>
</feature>
<feature type="compositionally biased region" description="Acidic residues" evidence="5">
    <location>
        <begin position="441"/>
        <end position="481"/>
    </location>
</feature>
<keyword evidence="4" id="KW-0539">Nucleus</keyword>